<dbReference type="InterPro" id="IPR002716">
    <property type="entry name" value="PIN_dom"/>
</dbReference>
<name>A0A075WHU7_ARCFL</name>
<sequence length="151" mass="17286">MDLVYLDSSVIVELLLGSEERRRTIKSLIAGKRRFTSAISYGEVLYVVLAISAEKYYGSRGRNAVRKFVKEKHDHYITLHESVCRTYSSLNIDTLAHPKVETLSVLIRKYNLLPRDLIHITTAIEGNCNAFLTLDEDFKQVKENINVVIIE</sequence>
<dbReference type="RefSeq" id="WP_010877804.1">
    <property type="nucleotide sequence ID" value="NZ_CP006577.1"/>
</dbReference>
<dbReference type="InterPro" id="IPR029060">
    <property type="entry name" value="PIN-like_dom_sf"/>
</dbReference>
<dbReference type="Gene3D" id="3.40.50.1010">
    <property type="entry name" value="5'-nuclease"/>
    <property type="match status" value="1"/>
</dbReference>
<dbReference type="Proteomes" id="UP000028501">
    <property type="component" value="Chromosome"/>
</dbReference>
<protein>
    <submittedName>
        <fullName evidence="2">Putative nucleic acid-binding protein</fullName>
    </submittedName>
</protein>
<proteinExistence type="predicted"/>
<accession>A0A075WHU7</accession>
<dbReference type="PANTHER" id="PTHR39677:SF4">
    <property type="entry name" value="RIBONUCLEASE VAPC6"/>
    <property type="match status" value="1"/>
</dbReference>
<evidence type="ECO:0000313" key="2">
    <source>
        <dbReference type="EMBL" id="AIG97113.1"/>
    </source>
</evidence>
<dbReference type="SUPFAM" id="SSF88723">
    <property type="entry name" value="PIN domain-like"/>
    <property type="match status" value="1"/>
</dbReference>
<dbReference type="GeneID" id="24793829"/>
<feature type="domain" description="PIN" evidence="1">
    <location>
        <begin position="4"/>
        <end position="143"/>
    </location>
</feature>
<dbReference type="KEGG" id="afg:AFULGI_00002870"/>
<dbReference type="EMBL" id="CP006577">
    <property type="protein sequence ID" value="AIG97113.1"/>
    <property type="molecule type" value="Genomic_DNA"/>
</dbReference>
<gene>
    <name evidence="2" type="ORF">AFULGI_00002870</name>
</gene>
<evidence type="ECO:0000259" key="1">
    <source>
        <dbReference type="Pfam" id="PF01850"/>
    </source>
</evidence>
<dbReference type="HOGENOM" id="CLU_134210_1_0_2"/>
<dbReference type="AlphaFoldDB" id="A0A075WHU7"/>
<evidence type="ECO:0000313" key="3">
    <source>
        <dbReference type="Proteomes" id="UP000028501"/>
    </source>
</evidence>
<organism evidence="2 3">
    <name type="scientific">Archaeoglobus fulgidus DSM 8774</name>
    <dbReference type="NCBI Taxonomy" id="1344584"/>
    <lineage>
        <taxon>Archaea</taxon>
        <taxon>Methanobacteriati</taxon>
        <taxon>Methanobacteriota</taxon>
        <taxon>Archaeoglobi</taxon>
        <taxon>Archaeoglobales</taxon>
        <taxon>Archaeoglobaceae</taxon>
        <taxon>Archaeoglobus</taxon>
    </lineage>
</organism>
<reference evidence="2 3" key="1">
    <citation type="submission" date="2013-07" db="EMBL/GenBank/DDBJ databases">
        <title>Genome of Archaeoglobus fulgidus.</title>
        <authorList>
            <person name="Fiebig A."/>
            <person name="Birkeland N.-K."/>
        </authorList>
    </citation>
    <scope>NUCLEOTIDE SEQUENCE [LARGE SCALE GENOMIC DNA]</scope>
    <source>
        <strain evidence="2 3">DSM 8774</strain>
    </source>
</reference>
<dbReference type="Pfam" id="PF01850">
    <property type="entry name" value="PIN"/>
    <property type="match status" value="1"/>
</dbReference>
<dbReference type="PANTHER" id="PTHR39677">
    <property type="entry name" value="RIBONUCLEASE VAPC6"/>
    <property type="match status" value="1"/>
</dbReference>